<name>A0A3P4AQR3_THETH</name>
<comment type="similarity">
    <text evidence="5 6">Belongs to the PurK/PurT family.</text>
</comment>
<dbReference type="GO" id="GO:0004638">
    <property type="term" value="F:phosphoribosylaminoimidazole carboxylase activity"/>
    <property type="evidence" value="ECO:0007669"/>
    <property type="project" value="InterPro"/>
</dbReference>
<keyword evidence="4 5" id="KW-0067">ATP-binding</keyword>
<evidence type="ECO:0000256" key="4">
    <source>
        <dbReference type="ARBA" id="ARBA00022840"/>
    </source>
</evidence>
<feature type="binding site" evidence="5">
    <location>
        <position position="97"/>
    </location>
    <ligand>
        <name>ATP</name>
        <dbReference type="ChEBI" id="CHEBI:30616"/>
    </ligand>
</feature>
<dbReference type="Gene3D" id="3.40.50.20">
    <property type="match status" value="1"/>
</dbReference>
<evidence type="ECO:0000256" key="2">
    <source>
        <dbReference type="ARBA" id="ARBA00022741"/>
    </source>
</evidence>
<evidence type="ECO:0000313" key="9">
    <source>
        <dbReference type="Proteomes" id="UP000279841"/>
    </source>
</evidence>
<gene>
    <name evidence="5 6 8" type="primary">purK</name>
    <name evidence="8" type="ORF">TTHN1_01279</name>
</gene>
<feature type="binding site" evidence="5">
    <location>
        <position position="203"/>
    </location>
    <ligand>
        <name>ATP</name>
        <dbReference type="ChEBI" id="CHEBI:30616"/>
    </ligand>
</feature>
<dbReference type="Pfam" id="PF22660">
    <property type="entry name" value="RS_preATP-grasp-like"/>
    <property type="match status" value="1"/>
</dbReference>
<evidence type="ECO:0000259" key="7">
    <source>
        <dbReference type="PROSITE" id="PS50975"/>
    </source>
</evidence>
<feature type="domain" description="ATP-grasp" evidence="7">
    <location>
        <begin position="101"/>
        <end position="287"/>
    </location>
</feature>
<comment type="subunit">
    <text evidence="5 6">Homodimer.</text>
</comment>
<dbReference type="Gene3D" id="3.30.470.20">
    <property type="entry name" value="ATP-grasp fold, B domain"/>
    <property type="match status" value="1"/>
</dbReference>
<reference evidence="8 9" key="1">
    <citation type="submission" date="2018-10" db="EMBL/GenBank/DDBJ databases">
        <authorList>
            <person name="Peiro R."/>
            <person name="Begona"/>
            <person name="Cbmso G."/>
            <person name="Lopez M."/>
            <person name="Gonzalez S."/>
            <person name="Sacristan E."/>
            <person name="Castillo E."/>
        </authorList>
    </citation>
    <scope>NUCLEOTIDE SEQUENCE [LARGE SCALE GENOMIC DNA]</scope>
    <source>
        <strain evidence="8">TTHNAR1</strain>
    </source>
</reference>
<protein>
    <recommendedName>
        <fullName evidence="5 6">N5-carboxyaminoimidazole ribonucleotide synthase</fullName>
        <shortName evidence="5 6">N5-CAIR synthase</shortName>
        <ecNumber evidence="5 6">6.3.4.18</ecNumber>
    </recommendedName>
    <alternativeName>
        <fullName evidence="5 6">5-(carboxyamino)imidazole ribonucleotide synthetase</fullName>
    </alternativeName>
</protein>
<comment type="function">
    <text evidence="5">Catalyzes the ATP-dependent conversion of 5-aminoimidazole ribonucleotide (AIR) and HCO(3)(-) to N5-carboxyaminoimidazole ribonucleotide (N5-CAIR).</text>
</comment>
<dbReference type="GO" id="GO:0046872">
    <property type="term" value="F:metal ion binding"/>
    <property type="evidence" value="ECO:0007669"/>
    <property type="project" value="InterPro"/>
</dbReference>
<feature type="binding site" evidence="5">
    <location>
        <begin position="257"/>
        <end position="258"/>
    </location>
    <ligand>
        <name>ATP</name>
        <dbReference type="ChEBI" id="CHEBI:30616"/>
    </ligand>
</feature>
<feature type="binding site" evidence="5">
    <location>
        <begin position="172"/>
        <end position="175"/>
    </location>
    <ligand>
        <name>ATP</name>
        <dbReference type="ChEBI" id="CHEBI:30616"/>
    </ligand>
</feature>
<dbReference type="NCBIfam" id="NF004676">
    <property type="entry name" value="PRK06019.1-2"/>
    <property type="match status" value="1"/>
</dbReference>
<evidence type="ECO:0000313" key="8">
    <source>
        <dbReference type="EMBL" id="VCU53505.1"/>
    </source>
</evidence>
<dbReference type="GO" id="GO:0005524">
    <property type="term" value="F:ATP binding"/>
    <property type="evidence" value="ECO:0007669"/>
    <property type="project" value="UniProtKB-UniRule"/>
</dbReference>
<keyword evidence="3 5" id="KW-0658">Purine biosynthesis</keyword>
<dbReference type="SUPFAM" id="SSF56059">
    <property type="entry name" value="Glutathione synthetase ATP-binding domain-like"/>
    <property type="match status" value="1"/>
</dbReference>
<feature type="binding site" evidence="5">
    <location>
        <position position="180"/>
    </location>
    <ligand>
        <name>ATP</name>
        <dbReference type="ChEBI" id="CHEBI:30616"/>
    </ligand>
</feature>
<dbReference type="InterPro" id="IPR011054">
    <property type="entry name" value="Rudment_hybrid_motif"/>
</dbReference>
<evidence type="ECO:0000256" key="5">
    <source>
        <dbReference type="HAMAP-Rule" id="MF_01928"/>
    </source>
</evidence>
<dbReference type="Gene3D" id="3.30.1490.20">
    <property type="entry name" value="ATP-grasp fold, A domain"/>
    <property type="match status" value="1"/>
</dbReference>
<dbReference type="AlphaFoldDB" id="A0A3P4AQR3"/>
<comment type="catalytic activity">
    <reaction evidence="5 6">
        <text>5-amino-1-(5-phospho-beta-D-ribosyl)imidazole + hydrogencarbonate + ATP = 5-carboxyamino-1-(5-phospho-D-ribosyl)imidazole + ADP + phosphate + 2 H(+)</text>
        <dbReference type="Rhea" id="RHEA:19317"/>
        <dbReference type="ChEBI" id="CHEBI:15378"/>
        <dbReference type="ChEBI" id="CHEBI:17544"/>
        <dbReference type="ChEBI" id="CHEBI:30616"/>
        <dbReference type="ChEBI" id="CHEBI:43474"/>
        <dbReference type="ChEBI" id="CHEBI:58730"/>
        <dbReference type="ChEBI" id="CHEBI:137981"/>
        <dbReference type="ChEBI" id="CHEBI:456216"/>
        <dbReference type="EC" id="6.3.4.18"/>
    </reaction>
</comment>
<comment type="pathway">
    <text evidence="5 6">Purine metabolism; IMP biosynthesis via de novo pathway; 5-amino-1-(5-phospho-D-ribosyl)imidazole-4-carboxylate from 5-amino-1-(5-phospho-D-ribosyl)imidazole (N5-CAIR route): step 1/2.</text>
</comment>
<dbReference type="PANTHER" id="PTHR11609:SF5">
    <property type="entry name" value="PHOSPHORIBOSYLAMINOIMIDAZOLE CARBOXYLASE"/>
    <property type="match status" value="1"/>
</dbReference>
<feature type="binding site" evidence="5">
    <location>
        <begin position="142"/>
        <end position="148"/>
    </location>
    <ligand>
        <name>ATP</name>
        <dbReference type="ChEBI" id="CHEBI:30616"/>
    </ligand>
</feature>
<accession>A0A3P4AQR3</accession>
<evidence type="ECO:0000256" key="1">
    <source>
        <dbReference type="ARBA" id="ARBA00022598"/>
    </source>
</evidence>
<keyword evidence="2 5" id="KW-0547">Nucleotide-binding</keyword>
<dbReference type="GO" id="GO:0006189">
    <property type="term" value="P:'de novo' IMP biosynthetic process"/>
    <property type="evidence" value="ECO:0007669"/>
    <property type="project" value="UniProtKB-UniRule"/>
</dbReference>
<dbReference type="InterPro" id="IPR003135">
    <property type="entry name" value="ATP-grasp_carboxylate-amine"/>
</dbReference>
<dbReference type="FunFam" id="3.30.470.20:FF:000029">
    <property type="entry name" value="N5-carboxyaminoimidazole ribonucleotide synthase"/>
    <property type="match status" value="1"/>
</dbReference>
<dbReference type="HAMAP" id="MF_01928">
    <property type="entry name" value="PurK"/>
    <property type="match status" value="1"/>
</dbReference>
<dbReference type="InterPro" id="IPR013815">
    <property type="entry name" value="ATP_grasp_subdomain_1"/>
</dbReference>
<dbReference type="InterPro" id="IPR054350">
    <property type="entry name" value="PurT/PurK_preATP-grasp"/>
</dbReference>
<dbReference type="NCBIfam" id="TIGR01161">
    <property type="entry name" value="purK"/>
    <property type="match status" value="1"/>
</dbReference>
<dbReference type="SUPFAM" id="SSF51246">
    <property type="entry name" value="Rudiment single hybrid motif"/>
    <property type="match status" value="1"/>
</dbReference>
<organism evidence="8 9">
    <name type="scientific">Thermus thermophilus</name>
    <dbReference type="NCBI Taxonomy" id="274"/>
    <lineage>
        <taxon>Bacteria</taxon>
        <taxon>Thermotogati</taxon>
        <taxon>Deinococcota</taxon>
        <taxon>Deinococci</taxon>
        <taxon>Thermales</taxon>
        <taxon>Thermaceae</taxon>
        <taxon>Thermus</taxon>
    </lineage>
</organism>
<dbReference type="NCBIfam" id="NF004679">
    <property type="entry name" value="PRK06019.1-5"/>
    <property type="match status" value="1"/>
</dbReference>
<feature type="binding site" evidence="5">
    <location>
        <position position="137"/>
    </location>
    <ligand>
        <name>ATP</name>
        <dbReference type="ChEBI" id="CHEBI:30616"/>
    </ligand>
</feature>
<dbReference type="GO" id="GO:0005829">
    <property type="term" value="C:cytosol"/>
    <property type="evidence" value="ECO:0007669"/>
    <property type="project" value="TreeGrafter"/>
</dbReference>
<proteinExistence type="inferred from homology"/>
<comment type="function">
    <text evidence="6">Catalyzes the ATP-dependent conversion of 5-aminoimidazole ribonucleotide (AIR) and HCO(3)- to N5-carboxyaminoimidazole ribonucleotide (N5-CAIR).</text>
</comment>
<dbReference type="RefSeq" id="WP_124104855.1">
    <property type="nucleotide sequence ID" value="NZ_LR027517.1"/>
</dbReference>
<dbReference type="SUPFAM" id="SSF52440">
    <property type="entry name" value="PreATP-grasp domain"/>
    <property type="match status" value="1"/>
</dbReference>
<dbReference type="EC" id="6.3.4.18" evidence="5 6"/>
<dbReference type="Pfam" id="PF02222">
    <property type="entry name" value="ATP-grasp"/>
    <property type="match status" value="1"/>
</dbReference>
<dbReference type="PROSITE" id="PS50975">
    <property type="entry name" value="ATP_GRASP"/>
    <property type="match status" value="1"/>
</dbReference>
<sequence>MIGILGGGQLGRMLALAGYPLGLSFRFLDPSPEACAGQVGELVVGEFLDEGALLRFAEGLALVTYEFENVSVEAARRLEGRLPLYPPAKALEVAQDRLREKTFFQGLGVPTPPFHPVEGPEDLEEGLKRVGLPALLKTRRGGYDGKGQALVRTEEEALEALKALGGRGLILEGFVPFDREVSLLAVRGRTGEVAFYPLVENRHRGGILRLSLAPAPGASGALQKKAEAYALRAMEALDYVGVLALEFFQVGEELLFNEMAPRVHNSGHWTIEGAETSQFENHLRAVLGLPLGSTAPRGQSAMVNLIGEKPPFAEVLKVEGAHLHWYGKAVRPGRKVGHITLRRDGLKALKEGLARLSRLVSELPWEGRV</sequence>
<dbReference type="InterPro" id="IPR016185">
    <property type="entry name" value="PreATP-grasp_dom_sf"/>
</dbReference>
<dbReference type="Pfam" id="PF17769">
    <property type="entry name" value="PurK_C"/>
    <property type="match status" value="1"/>
</dbReference>
<dbReference type="FunFam" id="3.30.1490.20:FF:000015">
    <property type="entry name" value="N5-carboxyaminoimidazole ribonucleotide synthase"/>
    <property type="match status" value="1"/>
</dbReference>
<dbReference type="EMBL" id="LR027517">
    <property type="protein sequence ID" value="VCU53505.1"/>
    <property type="molecule type" value="Genomic_DNA"/>
</dbReference>
<dbReference type="InterPro" id="IPR040686">
    <property type="entry name" value="PurK_C"/>
</dbReference>
<dbReference type="InterPro" id="IPR005875">
    <property type="entry name" value="PurK"/>
</dbReference>
<dbReference type="UniPathway" id="UPA00074">
    <property type="reaction ID" value="UER00942"/>
</dbReference>
<evidence type="ECO:0000256" key="6">
    <source>
        <dbReference type="RuleBase" id="RU361200"/>
    </source>
</evidence>
<dbReference type="InterPro" id="IPR011761">
    <property type="entry name" value="ATP-grasp"/>
</dbReference>
<keyword evidence="1 5" id="KW-0436">Ligase</keyword>
<evidence type="ECO:0000256" key="3">
    <source>
        <dbReference type="ARBA" id="ARBA00022755"/>
    </source>
</evidence>
<dbReference type="PANTHER" id="PTHR11609">
    <property type="entry name" value="PURINE BIOSYNTHESIS PROTEIN 6/7, PUR6/7"/>
    <property type="match status" value="1"/>
</dbReference>
<dbReference type="GO" id="GO:0034028">
    <property type="term" value="F:5-(carboxyamino)imidazole ribonucleotide synthase activity"/>
    <property type="evidence" value="ECO:0007669"/>
    <property type="project" value="UniProtKB-UniRule"/>
</dbReference>
<dbReference type="Proteomes" id="UP000279841">
    <property type="component" value="Chromosome"/>
</dbReference>